<proteinExistence type="predicted"/>
<gene>
    <name evidence="1" type="ORF">M9H77_27708</name>
</gene>
<organism evidence="1 2">
    <name type="scientific">Catharanthus roseus</name>
    <name type="common">Madagascar periwinkle</name>
    <name type="synonym">Vinca rosea</name>
    <dbReference type="NCBI Taxonomy" id="4058"/>
    <lineage>
        <taxon>Eukaryota</taxon>
        <taxon>Viridiplantae</taxon>
        <taxon>Streptophyta</taxon>
        <taxon>Embryophyta</taxon>
        <taxon>Tracheophyta</taxon>
        <taxon>Spermatophyta</taxon>
        <taxon>Magnoliopsida</taxon>
        <taxon>eudicotyledons</taxon>
        <taxon>Gunneridae</taxon>
        <taxon>Pentapetalae</taxon>
        <taxon>asterids</taxon>
        <taxon>lamiids</taxon>
        <taxon>Gentianales</taxon>
        <taxon>Apocynaceae</taxon>
        <taxon>Rauvolfioideae</taxon>
        <taxon>Vinceae</taxon>
        <taxon>Catharanthinae</taxon>
        <taxon>Catharanthus</taxon>
    </lineage>
</organism>
<sequence length="468" mass="51924">MGDNFPQEKDSLILMESDMDDTSGCLTPTADQYFLLYFIMGVYFAPDLKKERPHKSVFQRRAEGLPTYSSKHLAGSHIKTVELEGVYYYVLRKADKSLIMKLPWLRQFFCGKLNAPSEDSATDYPQFDSLFSPKLHQKSRWNDRYDVIENIAFINDPEISYIKPVDVARFQRLTGLKTFLLDRDDPLLQRFLSGELLFNVTLSELQSEVCLHPSDMQSCGGLSNTHSPPVDKGPSGDILPLSYHSDNASTLMCNAIIPSRTKPSTVNASEPRTIFLPSCPSEEDWSNIVAATKGGISLAGSAARGQVGPVLGLIDIGESDDSYLFRVSLPGVKRDEISVLSLSLTSIRNFDSTHVVSLVYFFFCFPISYKMNTSLISSSMSFNVVPGEFSCEVENDGKVLIRGVTTIGEKTVSRHSQVFEMQSQNLCPPGHFSISFKLPGPVDPHQFSGTFGTDGILEGIIMKKGIVL</sequence>
<name>A0ACC0ADH1_CATRO</name>
<keyword evidence="2" id="KW-1185">Reference proteome</keyword>
<reference evidence="2" key="1">
    <citation type="journal article" date="2023" name="Nat. Plants">
        <title>Single-cell RNA sequencing provides a high-resolution roadmap for understanding the multicellular compartmentation of specialized metabolism.</title>
        <authorList>
            <person name="Sun S."/>
            <person name="Shen X."/>
            <person name="Li Y."/>
            <person name="Li Y."/>
            <person name="Wang S."/>
            <person name="Li R."/>
            <person name="Zhang H."/>
            <person name="Shen G."/>
            <person name="Guo B."/>
            <person name="Wei J."/>
            <person name="Xu J."/>
            <person name="St-Pierre B."/>
            <person name="Chen S."/>
            <person name="Sun C."/>
        </authorList>
    </citation>
    <scope>NUCLEOTIDE SEQUENCE [LARGE SCALE GENOMIC DNA]</scope>
</reference>
<accession>A0ACC0ADH1</accession>
<dbReference type="EMBL" id="CM044706">
    <property type="protein sequence ID" value="KAI5658915.1"/>
    <property type="molecule type" value="Genomic_DNA"/>
</dbReference>
<evidence type="ECO:0000313" key="1">
    <source>
        <dbReference type="EMBL" id="KAI5658915.1"/>
    </source>
</evidence>
<dbReference type="Proteomes" id="UP001060085">
    <property type="component" value="Linkage Group LG06"/>
</dbReference>
<evidence type="ECO:0000313" key="2">
    <source>
        <dbReference type="Proteomes" id="UP001060085"/>
    </source>
</evidence>
<protein>
    <submittedName>
        <fullName evidence="1">Uncharacterized protein</fullName>
    </submittedName>
</protein>
<comment type="caution">
    <text evidence="1">The sequence shown here is derived from an EMBL/GenBank/DDBJ whole genome shotgun (WGS) entry which is preliminary data.</text>
</comment>